<dbReference type="Pfam" id="PF02096">
    <property type="entry name" value="60KD_IMP"/>
    <property type="match status" value="1"/>
</dbReference>
<proteinExistence type="predicted"/>
<organism evidence="12">
    <name type="scientific">marine sediment metagenome</name>
    <dbReference type="NCBI Taxonomy" id="412755"/>
    <lineage>
        <taxon>unclassified sequences</taxon>
        <taxon>metagenomes</taxon>
        <taxon>ecological metagenomes</taxon>
    </lineage>
</organism>
<evidence type="ECO:0000256" key="3">
    <source>
        <dbReference type="ARBA" id="ARBA00022475"/>
    </source>
</evidence>
<feature type="transmembrane region" description="Helical" evidence="10">
    <location>
        <begin position="27"/>
        <end position="48"/>
    </location>
</feature>
<evidence type="ECO:0000259" key="11">
    <source>
        <dbReference type="Pfam" id="PF02096"/>
    </source>
</evidence>
<keyword evidence="7 10" id="KW-0472">Membrane</keyword>
<evidence type="ECO:0000256" key="1">
    <source>
        <dbReference type="ARBA" id="ARBA00004651"/>
    </source>
</evidence>
<feature type="transmembrane region" description="Helical" evidence="10">
    <location>
        <begin position="83"/>
        <end position="103"/>
    </location>
</feature>
<evidence type="ECO:0000256" key="7">
    <source>
        <dbReference type="ARBA" id="ARBA00023136"/>
    </source>
</evidence>
<comment type="caution">
    <text evidence="12">The sequence shown here is derived from an EMBL/GenBank/DDBJ whole genome shotgun (WGS) entry which is preliminary data.</text>
</comment>
<accession>X0TBQ2</accession>
<evidence type="ECO:0000256" key="6">
    <source>
        <dbReference type="ARBA" id="ARBA00022989"/>
    </source>
</evidence>
<dbReference type="EMBL" id="BARS01004918">
    <property type="protein sequence ID" value="GAF84761.1"/>
    <property type="molecule type" value="Genomic_DNA"/>
</dbReference>
<reference evidence="12" key="1">
    <citation type="journal article" date="2014" name="Front. Microbiol.">
        <title>High frequency of phylogenetically diverse reductive dehalogenase-homologous genes in deep subseafloor sedimentary metagenomes.</title>
        <authorList>
            <person name="Kawai M."/>
            <person name="Futagami T."/>
            <person name="Toyoda A."/>
            <person name="Takaki Y."/>
            <person name="Nishi S."/>
            <person name="Hori S."/>
            <person name="Arai W."/>
            <person name="Tsubouchi T."/>
            <person name="Morono Y."/>
            <person name="Uchiyama I."/>
            <person name="Ito T."/>
            <person name="Fujiyama A."/>
            <person name="Inagaki F."/>
            <person name="Takami H."/>
        </authorList>
    </citation>
    <scope>NUCLEOTIDE SEQUENCE</scope>
    <source>
        <strain evidence="12">Expedition CK06-06</strain>
    </source>
</reference>
<sequence>IKKLREKYADDKDTLNKEMMRIYKEQGATPLLGCLPMLLQMPILIALFTGINASVALRHAAFLPVWITDLAAPDALFSWGKDIPWIGSDFNLLPILLCGVMFLQTKMNPQMAGQQAGGGQQAAQQAKMMKIMMPAMMLVFFYKAPSGLTLYFMASMAAGVADQWAVRRHIRAQEEIQAATETTIEAPGKAARGHRPKKPKDPYKTGF</sequence>
<keyword evidence="3" id="KW-1003">Cell membrane</keyword>
<feature type="transmembrane region" description="Helical" evidence="10">
    <location>
        <begin position="135"/>
        <end position="154"/>
    </location>
</feature>
<dbReference type="InterPro" id="IPR028055">
    <property type="entry name" value="YidC/Oxa/ALB_C"/>
</dbReference>
<protein>
    <recommendedName>
        <fullName evidence="11">Membrane insertase YidC/Oxa/ALB C-terminal domain-containing protein</fullName>
    </recommendedName>
</protein>
<feature type="non-terminal residue" evidence="12">
    <location>
        <position position="1"/>
    </location>
</feature>
<dbReference type="GO" id="GO:0051205">
    <property type="term" value="P:protein insertion into membrane"/>
    <property type="evidence" value="ECO:0007669"/>
    <property type="project" value="TreeGrafter"/>
</dbReference>
<feature type="domain" description="Membrane insertase YidC/Oxa/ALB C-terminal" evidence="11">
    <location>
        <begin position="1"/>
        <end position="168"/>
    </location>
</feature>
<dbReference type="PANTHER" id="PTHR12428">
    <property type="entry name" value="OXA1"/>
    <property type="match status" value="1"/>
</dbReference>
<keyword evidence="8" id="KW-0143">Chaperone</keyword>
<dbReference type="GO" id="GO:0005886">
    <property type="term" value="C:plasma membrane"/>
    <property type="evidence" value="ECO:0007669"/>
    <property type="project" value="UniProtKB-SubCell"/>
</dbReference>
<dbReference type="PRINTS" id="PR01900">
    <property type="entry name" value="YIDCPROTEIN"/>
</dbReference>
<dbReference type="AlphaFoldDB" id="X0TBQ2"/>
<evidence type="ECO:0000256" key="8">
    <source>
        <dbReference type="ARBA" id="ARBA00023186"/>
    </source>
</evidence>
<evidence type="ECO:0000256" key="5">
    <source>
        <dbReference type="ARBA" id="ARBA00022927"/>
    </source>
</evidence>
<evidence type="ECO:0000256" key="10">
    <source>
        <dbReference type="SAM" id="Phobius"/>
    </source>
</evidence>
<dbReference type="PANTHER" id="PTHR12428:SF65">
    <property type="entry name" value="CYTOCHROME C OXIDASE ASSEMBLY PROTEIN COX18, MITOCHONDRIAL"/>
    <property type="match status" value="1"/>
</dbReference>
<dbReference type="CDD" id="cd20070">
    <property type="entry name" value="5TM_YidC_Alb3"/>
    <property type="match status" value="1"/>
</dbReference>
<feature type="region of interest" description="Disordered" evidence="9">
    <location>
        <begin position="184"/>
        <end position="207"/>
    </location>
</feature>
<keyword evidence="2" id="KW-0813">Transport</keyword>
<dbReference type="GO" id="GO:0015031">
    <property type="term" value="P:protein transport"/>
    <property type="evidence" value="ECO:0007669"/>
    <property type="project" value="UniProtKB-KW"/>
</dbReference>
<comment type="subcellular location">
    <subcellularLocation>
        <location evidence="1">Cell membrane</location>
        <topology evidence="1">Multi-pass membrane protein</topology>
    </subcellularLocation>
</comment>
<evidence type="ECO:0000256" key="4">
    <source>
        <dbReference type="ARBA" id="ARBA00022692"/>
    </source>
</evidence>
<keyword evidence="4 10" id="KW-0812">Transmembrane</keyword>
<evidence type="ECO:0000313" key="12">
    <source>
        <dbReference type="EMBL" id="GAF84761.1"/>
    </source>
</evidence>
<gene>
    <name evidence="12" type="ORF">S01H1_09626</name>
</gene>
<dbReference type="InterPro" id="IPR047196">
    <property type="entry name" value="YidC_ALB_C"/>
</dbReference>
<dbReference type="GO" id="GO:0032977">
    <property type="term" value="F:membrane insertase activity"/>
    <property type="evidence" value="ECO:0007669"/>
    <property type="project" value="InterPro"/>
</dbReference>
<name>X0TBQ2_9ZZZZ</name>
<evidence type="ECO:0000256" key="2">
    <source>
        <dbReference type="ARBA" id="ARBA00022448"/>
    </source>
</evidence>
<keyword evidence="6 10" id="KW-1133">Transmembrane helix</keyword>
<dbReference type="InterPro" id="IPR001708">
    <property type="entry name" value="YidC/ALB3/OXA1/COX18"/>
</dbReference>
<evidence type="ECO:0000256" key="9">
    <source>
        <dbReference type="SAM" id="MobiDB-lite"/>
    </source>
</evidence>
<keyword evidence="5" id="KW-0653">Protein transport</keyword>
<dbReference type="NCBIfam" id="TIGR03592">
    <property type="entry name" value="yidC_oxa1_cterm"/>
    <property type="match status" value="1"/>
</dbReference>